<gene>
    <name evidence="3" type="ORF">CC84DRAFT_1179939</name>
</gene>
<organism evidence="3 4">
    <name type="scientific">Paraphaeosphaeria sporulosa</name>
    <dbReference type="NCBI Taxonomy" id="1460663"/>
    <lineage>
        <taxon>Eukaryota</taxon>
        <taxon>Fungi</taxon>
        <taxon>Dikarya</taxon>
        <taxon>Ascomycota</taxon>
        <taxon>Pezizomycotina</taxon>
        <taxon>Dothideomycetes</taxon>
        <taxon>Pleosporomycetidae</taxon>
        <taxon>Pleosporales</taxon>
        <taxon>Massarineae</taxon>
        <taxon>Didymosphaeriaceae</taxon>
        <taxon>Paraphaeosphaeria</taxon>
    </lineage>
</organism>
<keyword evidence="2" id="KW-0812">Transmembrane</keyword>
<evidence type="ECO:0000313" key="3">
    <source>
        <dbReference type="EMBL" id="OAG00823.1"/>
    </source>
</evidence>
<keyword evidence="2" id="KW-1133">Transmembrane helix</keyword>
<evidence type="ECO:0000313" key="4">
    <source>
        <dbReference type="Proteomes" id="UP000077069"/>
    </source>
</evidence>
<reference evidence="3 4" key="1">
    <citation type="submission" date="2016-05" db="EMBL/GenBank/DDBJ databases">
        <title>Comparative analysis of secretome profiles of manganese(II)-oxidizing ascomycete fungi.</title>
        <authorList>
            <consortium name="DOE Joint Genome Institute"/>
            <person name="Zeiner C.A."/>
            <person name="Purvine S.O."/>
            <person name="Zink E.M."/>
            <person name="Wu S."/>
            <person name="Pasa-Tolic L."/>
            <person name="Chaput D.L."/>
            <person name="Haridas S."/>
            <person name="Grigoriev I.V."/>
            <person name="Santelli C.M."/>
            <person name="Hansel C.M."/>
        </authorList>
    </citation>
    <scope>NUCLEOTIDE SEQUENCE [LARGE SCALE GENOMIC DNA]</scope>
    <source>
        <strain evidence="3 4">AP3s5-JAC2a</strain>
    </source>
</reference>
<dbReference type="Proteomes" id="UP000077069">
    <property type="component" value="Unassembled WGS sequence"/>
</dbReference>
<feature type="transmembrane region" description="Helical" evidence="2">
    <location>
        <begin position="38"/>
        <end position="57"/>
    </location>
</feature>
<dbReference type="AlphaFoldDB" id="A0A177BZL8"/>
<dbReference type="GeneID" id="28763932"/>
<keyword evidence="2" id="KW-0472">Membrane</keyword>
<evidence type="ECO:0000256" key="2">
    <source>
        <dbReference type="SAM" id="Phobius"/>
    </source>
</evidence>
<evidence type="ECO:0000256" key="1">
    <source>
        <dbReference type="SAM" id="MobiDB-lite"/>
    </source>
</evidence>
<feature type="region of interest" description="Disordered" evidence="1">
    <location>
        <begin position="88"/>
        <end position="110"/>
    </location>
</feature>
<sequence>MRIPHHASAFRPSTSYTALSDAASLVPRATAERVQMQWTLAVVCGLIIGVISLSLAIPPCIHAFRQLREVRQQALPNTNHIQFEQVAAPDATSTQPHQAEENAAQPLPLSDFSSPSASVVTIDHVDINVKFTGHSRGLENDGDVIALGNYRHHGYNGQDWAHQPEDADHSSPVGSNKGAALVAALLSTGVLLLNPVKEFLYPGIGG</sequence>
<proteinExistence type="predicted"/>
<protein>
    <submittedName>
        <fullName evidence="3">Uncharacterized protein</fullName>
    </submittedName>
</protein>
<name>A0A177BZL8_9PLEO</name>
<accession>A0A177BZL8</accession>
<dbReference type="RefSeq" id="XP_018031188.1">
    <property type="nucleotide sequence ID" value="XM_018180446.1"/>
</dbReference>
<dbReference type="EMBL" id="KV441558">
    <property type="protein sequence ID" value="OAG00823.1"/>
    <property type="molecule type" value="Genomic_DNA"/>
</dbReference>
<dbReference type="InParanoid" id="A0A177BZL8"/>
<keyword evidence="4" id="KW-1185">Reference proteome</keyword>